<reference evidence="1 2" key="1">
    <citation type="submission" date="2022-09" db="EMBL/GenBank/DDBJ databases">
        <authorList>
            <person name="Han X.L."/>
            <person name="Wang Q."/>
            <person name="Lu T."/>
        </authorList>
    </citation>
    <scope>NUCLEOTIDE SEQUENCE [LARGE SCALE GENOMIC DNA]</scope>
    <source>
        <strain evidence="1 2">WQ 127069</strain>
    </source>
</reference>
<name>A0ABT2UGR2_9BACL</name>
<gene>
    <name evidence="1" type="ORF">OB236_13205</name>
</gene>
<keyword evidence="2" id="KW-1185">Reference proteome</keyword>
<dbReference type="Proteomes" id="UP001652445">
    <property type="component" value="Unassembled WGS sequence"/>
</dbReference>
<organism evidence="1 2">
    <name type="scientific">Paenibacillus baimaensis</name>
    <dbReference type="NCBI Taxonomy" id="2982185"/>
    <lineage>
        <taxon>Bacteria</taxon>
        <taxon>Bacillati</taxon>
        <taxon>Bacillota</taxon>
        <taxon>Bacilli</taxon>
        <taxon>Bacillales</taxon>
        <taxon>Paenibacillaceae</taxon>
        <taxon>Paenibacillus</taxon>
    </lineage>
</organism>
<dbReference type="EMBL" id="JAOQIO010000037">
    <property type="protein sequence ID" value="MCU6793077.1"/>
    <property type="molecule type" value="Genomic_DNA"/>
</dbReference>
<evidence type="ECO:0000313" key="2">
    <source>
        <dbReference type="Proteomes" id="UP001652445"/>
    </source>
</evidence>
<comment type="caution">
    <text evidence="1">The sequence shown here is derived from an EMBL/GenBank/DDBJ whole genome shotgun (WGS) entry which is preliminary data.</text>
</comment>
<proteinExistence type="predicted"/>
<protein>
    <submittedName>
        <fullName evidence="1">Uncharacterized protein</fullName>
    </submittedName>
</protein>
<evidence type="ECO:0000313" key="1">
    <source>
        <dbReference type="EMBL" id="MCU6793077.1"/>
    </source>
</evidence>
<accession>A0ABT2UGR2</accession>
<sequence>MDLVATTCAEQKTVPNWNAVNEMVEKSIPEMAFKHSIDMELKQPVEFFINPEYKQFDLTYTNLVCPLNTNNKKKISKRMNSYMPQNVAMKVPFNKKLAAYVDHYVRRLTI</sequence>